<dbReference type="InterPro" id="IPR002477">
    <property type="entry name" value="Peptidoglycan-bd-like"/>
</dbReference>
<feature type="domain" description="Peptidoglycan binding-like" evidence="2">
    <location>
        <begin position="252"/>
        <end position="308"/>
    </location>
</feature>
<dbReference type="InterPro" id="IPR036365">
    <property type="entry name" value="PGBD-like_sf"/>
</dbReference>
<dbReference type="SUPFAM" id="SSF47090">
    <property type="entry name" value="PGBD-like"/>
    <property type="match status" value="1"/>
</dbReference>
<evidence type="ECO:0000256" key="1">
    <source>
        <dbReference type="SAM" id="SignalP"/>
    </source>
</evidence>
<reference evidence="3 4" key="1">
    <citation type="journal article" date="2016" name="Nat. Commun.">
        <title>Thousands of microbial genomes shed light on interconnected biogeochemical processes in an aquifer system.</title>
        <authorList>
            <person name="Anantharaman K."/>
            <person name="Brown C.T."/>
            <person name="Hug L.A."/>
            <person name="Sharon I."/>
            <person name="Castelle C.J."/>
            <person name="Probst A.J."/>
            <person name="Thomas B.C."/>
            <person name="Singh A."/>
            <person name="Wilkins M.J."/>
            <person name="Karaoz U."/>
            <person name="Brodie E.L."/>
            <person name="Williams K.H."/>
            <person name="Hubbard S.S."/>
            <person name="Banfield J.F."/>
        </authorList>
    </citation>
    <scope>NUCLEOTIDE SEQUENCE [LARGE SCALE GENOMIC DNA]</scope>
</reference>
<feature type="signal peptide" evidence="1">
    <location>
        <begin position="1"/>
        <end position="27"/>
    </location>
</feature>
<dbReference type="Gene3D" id="1.10.101.10">
    <property type="entry name" value="PGBD-like superfamily/PGBD"/>
    <property type="match status" value="1"/>
</dbReference>
<dbReference type="SUPFAM" id="SSF49313">
    <property type="entry name" value="Cadherin-like"/>
    <property type="match status" value="2"/>
</dbReference>
<dbReference type="InterPro" id="IPR015919">
    <property type="entry name" value="Cadherin-like_sf"/>
</dbReference>
<dbReference type="STRING" id="1797247.A2419_02865"/>
<keyword evidence="1" id="KW-0732">Signal</keyword>
<feature type="chain" id="PRO_5009515583" description="Peptidoglycan binding-like domain-containing protein" evidence="1">
    <location>
        <begin position="28"/>
        <end position="310"/>
    </location>
</feature>
<sequence length="310" mass="32990">MNTQTRWRVFTLAALSFIFILPLSVSATSVSLSSITPATTILSGQNVYFSILPSGFTNPSYSITDSFNGTSFSGSNVDAYGNFSWTPTDTDGGVHTFVVTVSDNVGSPSASISQTIQVQAPVSIRITDAVPGTIVVASTTLSFTISQTGLITPTYRIVDSFFNTTLTDTYATSSNLFSWTPTQKDIGYHTLTIYATDIYGRAAHTSFSVQVIPLPATTPTLTAVVQNTTPVSTTAAPSTNYVFSIYLYQGLTHPDVTKLQQKLTALGVYSGPVTGYFGPLTQAAVKKFQASRGLEQVGFVGPATRKALSQ</sequence>
<dbReference type="EMBL" id="MEXB01000007">
    <property type="protein sequence ID" value="OGC88582.1"/>
    <property type="molecule type" value="Genomic_DNA"/>
</dbReference>
<evidence type="ECO:0000313" key="3">
    <source>
        <dbReference type="EMBL" id="OGC88582.1"/>
    </source>
</evidence>
<dbReference type="AlphaFoldDB" id="A0A1F4Y3R9"/>
<organism evidence="3 4">
    <name type="scientific">Candidatus Adlerbacteria bacterium RIFOXYC1_FULL_48_26</name>
    <dbReference type="NCBI Taxonomy" id="1797247"/>
    <lineage>
        <taxon>Bacteria</taxon>
        <taxon>Candidatus Adleribacteriota</taxon>
    </lineage>
</organism>
<evidence type="ECO:0000259" key="2">
    <source>
        <dbReference type="Pfam" id="PF01471"/>
    </source>
</evidence>
<protein>
    <recommendedName>
        <fullName evidence="2">Peptidoglycan binding-like domain-containing protein</fullName>
    </recommendedName>
</protein>
<accession>A0A1F4Y3R9</accession>
<dbReference type="GO" id="GO:0016020">
    <property type="term" value="C:membrane"/>
    <property type="evidence" value="ECO:0007669"/>
    <property type="project" value="InterPro"/>
</dbReference>
<name>A0A1F4Y3R9_9BACT</name>
<proteinExistence type="predicted"/>
<evidence type="ECO:0000313" key="4">
    <source>
        <dbReference type="Proteomes" id="UP000176568"/>
    </source>
</evidence>
<dbReference type="Proteomes" id="UP000176568">
    <property type="component" value="Unassembled WGS sequence"/>
</dbReference>
<dbReference type="Pfam" id="PF01471">
    <property type="entry name" value="PG_binding_1"/>
    <property type="match status" value="1"/>
</dbReference>
<dbReference type="InterPro" id="IPR036366">
    <property type="entry name" value="PGBDSf"/>
</dbReference>
<dbReference type="GO" id="GO:0005509">
    <property type="term" value="F:calcium ion binding"/>
    <property type="evidence" value="ECO:0007669"/>
    <property type="project" value="InterPro"/>
</dbReference>
<gene>
    <name evidence="3" type="ORF">A2419_02865</name>
</gene>
<comment type="caution">
    <text evidence="3">The sequence shown here is derived from an EMBL/GenBank/DDBJ whole genome shotgun (WGS) entry which is preliminary data.</text>
</comment>